<dbReference type="EMBL" id="OIVN01001090">
    <property type="protein sequence ID" value="SPC89711.1"/>
    <property type="molecule type" value="Genomic_DNA"/>
</dbReference>
<organism evidence="1">
    <name type="scientific">Fagus sylvatica</name>
    <name type="common">Beechnut</name>
    <dbReference type="NCBI Taxonomy" id="28930"/>
    <lineage>
        <taxon>Eukaryota</taxon>
        <taxon>Viridiplantae</taxon>
        <taxon>Streptophyta</taxon>
        <taxon>Embryophyta</taxon>
        <taxon>Tracheophyta</taxon>
        <taxon>Spermatophyta</taxon>
        <taxon>Magnoliopsida</taxon>
        <taxon>eudicotyledons</taxon>
        <taxon>Gunneridae</taxon>
        <taxon>Pentapetalae</taxon>
        <taxon>rosids</taxon>
        <taxon>fabids</taxon>
        <taxon>Fagales</taxon>
        <taxon>Fagaceae</taxon>
        <taxon>Fagus</taxon>
    </lineage>
</organism>
<name>A0A2N9FS06_FAGSY</name>
<protein>
    <submittedName>
        <fullName evidence="1">Uncharacterized protein</fullName>
    </submittedName>
</protein>
<sequence>MELQGIAMVGPGQLRGHEHNVPIEDAGLTEIRQMLATLT</sequence>
<gene>
    <name evidence="1" type="ORF">FSB_LOCUS17593</name>
</gene>
<accession>A0A2N9FS06</accession>
<dbReference type="AlphaFoldDB" id="A0A2N9FS06"/>
<reference evidence="1" key="1">
    <citation type="submission" date="2018-02" db="EMBL/GenBank/DDBJ databases">
        <authorList>
            <person name="Cohen D.B."/>
            <person name="Kent A.D."/>
        </authorList>
    </citation>
    <scope>NUCLEOTIDE SEQUENCE</scope>
</reference>
<proteinExistence type="predicted"/>
<evidence type="ECO:0000313" key="1">
    <source>
        <dbReference type="EMBL" id="SPC89711.1"/>
    </source>
</evidence>